<dbReference type="EMBL" id="JACRYL010000004">
    <property type="protein sequence ID" value="MBC6109814.1"/>
    <property type="molecule type" value="Genomic_DNA"/>
</dbReference>
<evidence type="ECO:0000256" key="3">
    <source>
        <dbReference type="ARBA" id="ARBA00022722"/>
    </source>
</evidence>
<evidence type="ECO:0000256" key="7">
    <source>
        <dbReference type="ARBA" id="ARBA00038093"/>
    </source>
</evidence>
<gene>
    <name evidence="9" type="ORF">H7U22_05215</name>
</gene>
<dbReference type="InterPro" id="IPR002716">
    <property type="entry name" value="PIN_dom"/>
</dbReference>
<proteinExistence type="inferred from homology"/>
<evidence type="ECO:0000256" key="4">
    <source>
        <dbReference type="ARBA" id="ARBA00022723"/>
    </source>
</evidence>
<accession>A0ABR7KP03</accession>
<dbReference type="PANTHER" id="PTHR33653:SF1">
    <property type="entry name" value="RIBONUCLEASE VAPC2"/>
    <property type="match status" value="1"/>
</dbReference>
<evidence type="ECO:0000256" key="6">
    <source>
        <dbReference type="ARBA" id="ARBA00022842"/>
    </source>
</evidence>
<organism evidence="9 10">
    <name type="scientific">Pedobacter fastidiosus</name>
    <dbReference type="NCBI Taxonomy" id="2765361"/>
    <lineage>
        <taxon>Bacteria</taxon>
        <taxon>Pseudomonadati</taxon>
        <taxon>Bacteroidota</taxon>
        <taxon>Sphingobacteriia</taxon>
        <taxon>Sphingobacteriales</taxon>
        <taxon>Sphingobacteriaceae</taxon>
        <taxon>Pedobacter</taxon>
    </lineage>
</organism>
<dbReference type="SUPFAM" id="SSF88723">
    <property type="entry name" value="PIN domain-like"/>
    <property type="match status" value="1"/>
</dbReference>
<protein>
    <submittedName>
        <fullName evidence="9">Type II toxin-antitoxin system VapC family toxin</fullName>
    </submittedName>
</protein>
<dbReference type="CDD" id="cd18738">
    <property type="entry name" value="PIN_VapC4-5_FitB-like"/>
    <property type="match status" value="1"/>
</dbReference>
<comment type="caution">
    <text evidence="9">The sequence shown here is derived from an EMBL/GenBank/DDBJ whole genome shotgun (WGS) entry which is preliminary data.</text>
</comment>
<evidence type="ECO:0000313" key="10">
    <source>
        <dbReference type="Proteomes" id="UP000652755"/>
    </source>
</evidence>
<keyword evidence="3" id="KW-0540">Nuclease</keyword>
<feature type="domain" description="PIN" evidence="8">
    <location>
        <begin position="5"/>
        <end position="109"/>
    </location>
</feature>
<dbReference type="InterPro" id="IPR050556">
    <property type="entry name" value="Type_II_TA_system_RNase"/>
</dbReference>
<keyword evidence="6" id="KW-0460">Magnesium</keyword>
<dbReference type="RefSeq" id="WP_187070298.1">
    <property type="nucleotide sequence ID" value="NZ_JACRYL010000004.1"/>
</dbReference>
<comment type="cofactor">
    <cofactor evidence="1">
        <name>Mg(2+)</name>
        <dbReference type="ChEBI" id="CHEBI:18420"/>
    </cofactor>
</comment>
<evidence type="ECO:0000313" key="9">
    <source>
        <dbReference type="EMBL" id="MBC6109814.1"/>
    </source>
</evidence>
<keyword evidence="4" id="KW-0479">Metal-binding</keyword>
<dbReference type="PANTHER" id="PTHR33653">
    <property type="entry name" value="RIBONUCLEASE VAPC2"/>
    <property type="match status" value="1"/>
</dbReference>
<dbReference type="Proteomes" id="UP000652755">
    <property type="component" value="Unassembled WGS sequence"/>
</dbReference>
<keyword evidence="2" id="KW-1277">Toxin-antitoxin system</keyword>
<reference evidence="9 10" key="1">
    <citation type="submission" date="2020-08" db="EMBL/GenBank/DDBJ databases">
        <authorList>
            <person name="Sun Q."/>
            <person name="Inoue M."/>
        </authorList>
    </citation>
    <scope>NUCLEOTIDE SEQUENCE [LARGE SCALE GENOMIC DNA]</scope>
    <source>
        <strain evidence="9 10">CCM 8938</strain>
    </source>
</reference>
<dbReference type="Gene3D" id="3.40.50.1010">
    <property type="entry name" value="5'-nuclease"/>
    <property type="match status" value="1"/>
</dbReference>
<evidence type="ECO:0000256" key="5">
    <source>
        <dbReference type="ARBA" id="ARBA00022801"/>
    </source>
</evidence>
<keyword evidence="5" id="KW-0378">Hydrolase</keyword>
<evidence type="ECO:0000256" key="1">
    <source>
        <dbReference type="ARBA" id="ARBA00001946"/>
    </source>
</evidence>
<dbReference type="Pfam" id="PF01850">
    <property type="entry name" value="PIN"/>
    <property type="match status" value="1"/>
</dbReference>
<evidence type="ECO:0000256" key="2">
    <source>
        <dbReference type="ARBA" id="ARBA00022649"/>
    </source>
</evidence>
<name>A0ABR7KP03_9SPHI</name>
<evidence type="ECO:0000259" key="8">
    <source>
        <dbReference type="Pfam" id="PF01850"/>
    </source>
</evidence>
<dbReference type="InterPro" id="IPR029060">
    <property type="entry name" value="PIN-like_dom_sf"/>
</dbReference>
<comment type="similarity">
    <text evidence="7">Belongs to the PINc/VapC protein family.</text>
</comment>
<keyword evidence="10" id="KW-1185">Reference proteome</keyword>
<sequence>MSGNVIFDTNIIIYLSKKLLAPEKVFFENANYSISVISKMELLGFAFKNKDEENFILELIDSLYVVPLTEEIVDATIKLRKLNKIKLPDAIVYATAQVVNGKLITNNIADFYKIISNVELINPL</sequence>